<dbReference type="KEGG" id="rce:RC1_3397"/>
<protein>
    <recommendedName>
        <fullName evidence="2">SpoVT-AbrB domain-containing protein</fullName>
    </recommendedName>
</protein>
<organism evidence="3 4">
    <name type="scientific">Rhodospirillum centenum (strain ATCC 51521 / SW)</name>
    <dbReference type="NCBI Taxonomy" id="414684"/>
    <lineage>
        <taxon>Bacteria</taxon>
        <taxon>Pseudomonadati</taxon>
        <taxon>Pseudomonadota</taxon>
        <taxon>Alphaproteobacteria</taxon>
        <taxon>Rhodospirillales</taxon>
        <taxon>Rhodospirillaceae</taxon>
        <taxon>Rhodospirillum</taxon>
    </lineage>
</organism>
<dbReference type="OrthoDB" id="9809003at2"/>
<reference evidence="3 4" key="1">
    <citation type="journal article" date="2010" name="BMC Genomics">
        <title>Metabolic flexibility revealed in the genome of the cyst-forming alpha-1 proteobacterium Rhodospirillum centenum.</title>
        <authorList>
            <person name="Lu Y.K."/>
            <person name="Marden J."/>
            <person name="Han M."/>
            <person name="Swingley W.D."/>
            <person name="Mastrian S.D."/>
            <person name="Chowdhury S.R."/>
            <person name="Hao J."/>
            <person name="Helmy T."/>
            <person name="Kim S."/>
            <person name="Kurdoglu A.A."/>
            <person name="Matthies H.J."/>
            <person name="Rollo D."/>
            <person name="Stothard P."/>
            <person name="Blankenship R.E."/>
            <person name="Bauer C.E."/>
            <person name="Touchman J.W."/>
        </authorList>
    </citation>
    <scope>NUCLEOTIDE SEQUENCE [LARGE SCALE GENOMIC DNA]</scope>
    <source>
        <strain evidence="4">ATCC 51521 / SW</strain>
    </source>
</reference>
<keyword evidence="1" id="KW-0238">DNA-binding</keyword>
<dbReference type="PROSITE" id="PS51740">
    <property type="entry name" value="SPOVT_ABRB"/>
    <property type="match status" value="1"/>
</dbReference>
<dbReference type="InterPro" id="IPR037914">
    <property type="entry name" value="SpoVT-AbrB_sf"/>
</dbReference>
<evidence type="ECO:0000313" key="3">
    <source>
        <dbReference type="EMBL" id="ACJ00757.1"/>
    </source>
</evidence>
<gene>
    <name evidence="3" type="ordered locus">RC1_3397</name>
</gene>
<name>B6IWT3_RHOCS</name>
<dbReference type="HOGENOM" id="CLU_143957_1_1_5"/>
<dbReference type="AlphaFoldDB" id="B6IWT3"/>
<dbReference type="GO" id="GO:0003677">
    <property type="term" value="F:DNA binding"/>
    <property type="evidence" value="ECO:0007669"/>
    <property type="project" value="UniProtKB-UniRule"/>
</dbReference>
<dbReference type="eggNOG" id="COG2002">
    <property type="taxonomic scope" value="Bacteria"/>
</dbReference>
<accession>B6IWT3</accession>
<dbReference type="EMBL" id="CP000613">
    <property type="protein sequence ID" value="ACJ00757.1"/>
    <property type="molecule type" value="Genomic_DNA"/>
</dbReference>
<sequence length="108" mass="11616">MAPAARIEKICTVTSKGQTTLPLAIRQLLGVPDGGRIRVRTEERRIVLEAVEEEHTDPAIGAFLAMMAADIAAGRVERLPDDLTDALRQALDGIEVDLDAPIEGDVCL</sequence>
<proteinExistence type="predicted"/>
<dbReference type="Pfam" id="PF15937">
    <property type="entry name" value="PrlF_antitoxin"/>
    <property type="match status" value="1"/>
</dbReference>
<dbReference type="GO" id="GO:0097351">
    <property type="term" value="F:toxin sequestering activity"/>
    <property type="evidence" value="ECO:0007669"/>
    <property type="project" value="InterPro"/>
</dbReference>
<dbReference type="InterPro" id="IPR007159">
    <property type="entry name" value="SpoVT-AbrB_dom"/>
</dbReference>
<feature type="domain" description="SpoVT-AbrB" evidence="2">
    <location>
        <begin position="8"/>
        <end position="53"/>
    </location>
</feature>
<dbReference type="RefSeq" id="WP_012568535.1">
    <property type="nucleotide sequence ID" value="NC_011420.2"/>
</dbReference>
<dbReference type="GO" id="GO:0001558">
    <property type="term" value="P:regulation of cell growth"/>
    <property type="evidence" value="ECO:0007669"/>
    <property type="project" value="InterPro"/>
</dbReference>
<dbReference type="STRING" id="414684.RC1_3397"/>
<dbReference type="SUPFAM" id="SSF89447">
    <property type="entry name" value="AbrB/MazE/MraZ-like"/>
    <property type="match status" value="1"/>
</dbReference>
<evidence type="ECO:0000256" key="1">
    <source>
        <dbReference type="PROSITE-ProRule" id="PRU01076"/>
    </source>
</evidence>
<evidence type="ECO:0000313" key="4">
    <source>
        <dbReference type="Proteomes" id="UP000001591"/>
    </source>
</evidence>
<dbReference type="Proteomes" id="UP000001591">
    <property type="component" value="Chromosome"/>
</dbReference>
<dbReference type="Gene3D" id="2.10.260.10">
    <property type="match status" value="1"/>
</dbReference>
<dbReference type="GO" id="GO:0003700">
    <property type="term" value="F:DNA-binding transcription factor activity"/>
    <property type="evidence" value="ECO:0007669"/>
    <property type="project" value="InterPro"/>
</dbReference>
<evidence type="ECO:0000259" key="2">
    <source>
        <dbReference type="PROSITE" id="PS51740"/>
    </source>
</evidence>
<keyword evidence="4" id="KW-1185">Reference proteome</keyword>
<dbReference type="InterPro" id="IPR031848">
    <property type="entry name" value="PrlF_antitoxin"/>
</dbReference>